<dbReference type="STRING" id="45607.A0A2T0FGT1"/>
<gene>
    <name evidence="9" type="ORF">B9G98_00968</name>
    <name evidence="10" type="ORF">B9G98_01814</name>
</gene>
<dbReference type="EMBL" id="NDIQ01000015">
    <property type="protein sequence ID" value="PRT54194.1"/>
    <property type="molecule type" value="Genomic_DNA"/>
</dbReference>
<feature type="transmembrane region" description="Helical" evidence="8">
    <location>
        <begin position="587"/>
        <end position="606"/>
    </location>
</feature>
<feature type="transmembrane region" description="Helical" evidence="8">
    <location>
        <begin position="496"/>
        <end position="518"/>
    </location>
</feature>
<dbReference type="GO" id="GO:0015204">
    <property type="term" value="F:urea transmembrane transporter activity"/>
    <property type="evidence" value="ECO:0007669"/>
    <property type="project" value="InterPro"/>
</dbReference>
<feature type="transmembrane region" description="Helical" evidence="8">
    <location>
        <begin position="195"/>
        <end position="216"/>
    </location>
</feature>
<organism evidence="10 11">
    <name type="scientific">Wickerhamiella sorbophila</name>
    <dbReference type="NCBI Taxonomy" id="45607"/>
    <lineage>
        <taxon>Eukaryota</taxon>
        <taxon>Fungi</taxon>
        <taxon>Dikarya</taxon>
        <taxon>Ascomycota</taxon>
        <taxon>Saccharomycotina</taxon>
        <taxon>Dipodascomycetes</taxon>
        <taxon>Dipodascales</taxon>
        <taxon>Trichomonascaceae</taxon>
        <taxon>Wickerhamiella</taxon>
    </lineage>
</organism>
<accession>A0A2T0FGT1</accession>
<dbReference type="GO" id="GO:0015606">
    <property type="term" value="F:spermidine transmembrane transporter activity"/>
    <property type="evidence" value="ECO:0007669"/>
    <property type="project" value="TreeGrafter"/>
</dbReference>
<evidence type="ECO:0000313" key="9">
    <source>
        <dbReference type="EMBL" id="PRT53348.1"/>
    </source>
</evidence>
<keyword evidence="11" id="KW-1185">Reference proteome</keyword>
<dbReference type="Proteomes" id="UP000238350">
    <property type="component" value="Unassembled WGS sequence"/>
</dbReference>
<dbReference type="NCBIfam" id="TIGR00813">
    <property type="entry name" value="sss"/>
    <property type="match status" value="1"/>
</dbReference>
<dbReference type="FunFam" id="1.20.1730.10:FF:000006">
    <property type="entry name" value="Urea active transporter"/>
    <property type="match status" value="1"/>
</dbReference>
<evidence type="ECO:0000313" key="11">
    <source>
        <dbReference type="Proteomes" id="UP000238350"/>
    </source>
</evidence>
<keyword evidence="3" id="KW-0813">Transport</keyword>
<keyword evidence="4 8" id="KW-0812">Transmembrane</keyword>
<evidence type="ECO:0000256" key="5">
    <source>
        <dbReference type="ARBA" id="ARBA00022989"/>
    </source>
</evidence>
<feature type="transmembrane region" description="Helical" evidence="8">
    <location>
        <begin position="427"/>
        <end position="449"/>
    </location>
</feature>
<dbReference type="InterPro" id="IPR038377">
    <property type="entry name" value="Na/Glc_symporter_sf"/>
</dbReference>
<feature type="transmembrane region" description="Helical" evidence="8">
    <location>
        <begin position="618"/>
        <end position="643"/>
    </location>
</feature>
<evidence type="ECO:0000256" key="3">
    <source>
        <dbReference type="ARBA" id="ARBA00022448"/>
    </source>
</evidence>
<feature type="transmembrane region" description="Helical" evidence="8">
    <location>
        <begin position="352"/>
        <end position="376"/>
    </location>
</feature>
<feature type="transmembrane region" description="Helical" evidence="8">
    <location>
        <begin position="291"/>
        <end position="316"/>
    </location>
</feature>
<dbReference type="CDD" id="cd11476">
    <property type="entry name" value="SLC5sbd_DUR3"/>
    <property type="match status" value="1"/>
</dbReference>
<feature type="transmembrane region" description="Helical" evidence="8">
    <location>
        <begin position="456"/>
        <end position="476"/>
    </location>
</feature>
<dbReference type="Pfam" id="PF00474">
    <property type="entry name" value="SSF"/>
    <property type="match status" value="1"/>
</dbReference>
<dbReference type="GO" id="GO:0015489">
    <property type="term" value="F:putrescine transmembrane transporter activity"/>
    <property type="evidence" value="ECO:0007669"/>
    <property type="project" value="TreeGrafter"/>
</dbReference>
<dbReference type="GO" id="GO:0005886">
    <property type="term" value="C:plasma membrane"/>
    <property type="evidence" value="ECO:0007669"/>
    <property type="project" value="TreeGrafter"/>
</dbReference>
<dbReference type="RefSeq" id="XP_024663294.1">
    <property type="nucleotide sequence ID" value="XM_024807526.1"/>
</dbReference>
<comment type="caution">
    <text evidence="10">The sequence shown here is derived from an EMBL/GenBank/DDBJ whole genome shotgun (WGS) entry which is preliminary data.</text>
</comment>
<sequence>MTETHYPLAQGAGYGIVVGVGFAFAFGMIAITAALRRYQREKVDSEEFATAGRSVKTGLIASAVVSSWTWAATLLQSTTQAYKNGISGPFWYAAGAMVQIVLFATVAIELKRKAPGAHTYLEVIKTRYGTQAHFIFMFFAIACNILVTSMLLAGGSATIISLTGMNPVAVIFLLPLGVMLYTLFGGLKATFLTDYIHTVVMIVIIFVFVFCVYTSSPHLGSPGRLWEMIMELGKTNPVAGNEQGSYLTMKSKFGGIFLVINLAGNFGTVFLDNGYWNKAIAASPAAALPGYVFGGLAWFAIPWLTATTMGLAGLALENTPAWPTYPNKMSAADVTAGLTLPNTAVALLGKNGAAACLVMLFMAVTSAMSAEMVASSSILTYDIYKGYINKKATSKQLIWCTHLAVVLFTGAMVGLSIGFHYGGVSMGYLYLLMGVLISSAVLPACLTIFWKGMNKWSACLAPPVGMAFGIITWMVVTATLSNGVVTVETSGADYPMLAGNVVSLCSPALIIAVCQLIWGNDNYDFNQLKELHSVRDVEAEMAPFEMMPETEAELAYKYGNSTHKPVDPHHHNLSEVEEALLKKYSKWAKIISVFTVLAFIILWPMPMYGTGYIFSKKFFTGWIVVGIIWLFLSLCLVGILPLWESRQGIFETVRGIYWDSTGQSYKVKQWIAEAQEEEDKSADLGEVLVGEAVTENSSEISKPGK</sequence>
<dbReference type="InterPro" id="IPR031155">
    <property type="entry name" value="DUR"/>
</dbReference>
<evidence type="ECO:0000256" key="4">
    <source>
        <dbReference type="ARBA" id="ARBA00022692"/>
    </source>
</evidence>
<dbReference type="InterPro" id="IPR001734">
    <property type="entry name" value="Na/solute_symporter"/>
</dbReference>
<reference evidence="10 11" key="1">
    <citation type="submission" date="2017-04" db="EMBL/GenBank/DDBJ databases">
        <title>Genome sequencing of [Candida] sorbophila.</title>
        <authorList>
            <person name="Ahn J.O."/>
        </authorList>
    </citation>
    <scope>NUCLEOTIDE SEQUENCE [LARGE SCALE GENOMIC DNA]</scope>
    <source>
        <strain evidence="10 11">DS02</strain>
    </source>
</reference>
<evidence type="ECO:0000256" key="2">
    <source>
        <dbReference type="ARBA" id="ARBA00006434"/>
    </source>
</evidence>
<comment type="similarity">
    <text evidence="2 7">Belongs to the sodium:solute symporter (SSF) (TC 2.A.21) family.</text>
</comment>
<evidence type="ECO:0000256" key="1">
    <source>
        <dbReference type="ARBA" id="ARBA00004141"/>
    </source>
</evidence>
<keyword evidence="6 8" id="KW-0472">Membrane</keyword>
<feature type="transmembrane region" description="Helical" evidence="8">
    <location>
        <begin position="12"/>
        <end position="36"/>
    </location>
</feature>
<feature type="transmembrane region" description="Helical" evidence="8">
    <location>
        <begin position="397"/>
        <end position="421"/>
    </location>
</feature>
<evidence type="ECO:0000256" key="8">
    <source>
        <dbReference type="SAM" id="Phobius"/>
    </source>
</evidence>
<dbReference type="PANTHER" id="PTHR46154:SF4">
    <property type="entry name" value="UREA ACTIVE TRANSPORTER"/>
    <property type="match status" value="1"/>
</dbReference>
<proteinExistence type="inferred from homology"/>
<dbReference type="AlphaFoldDB" id="A0A2T0FGT1"/>
<feature type="transmembrane region" description="Helical" evidence="8">
    <location>
        <begin position="159"/>
        <end position="183"/>
    </location>
</feature>
<comment type="subcellular location">
    <subcellularLocation>
        <location evidence="1">Membrane</location>
        <topology evidence="1">Multi-pass membrane protein</topology>
    </subcellularLocation>
</comment>
<name>A0A2T0FGT1_9ASCO</name>
<feature type="transmembrane region" description="Helical" evidence="8">
    <location>
        <begin position="253"/>
        <end position="271"/>
    </location>
</feature>
<evidence type="ECO:0000256" key="6">
    <source>
        <dbReference type="ARBA" id="ARBA00023136"/>
    </source>
</evidence>
<protein>
    <submittedName>
        <fullName evidence="10">Urea active transporter</fullName>
    </submittedName>
</protein>
<evidence type="ECO:0000313" key="10">
    <source>
        <dbReference type="EMBL" id="PRT54194.1"/>
    </source>
</evidence>
<dbReference type="PANTHER" id="PTHR46154">
    <property type="match status" value="1"/>
</dbReference>
<feature type="transmembrane region" description="Helical" evidence="8">
    <location>
        <begin position="90"/>
        <end position="110"/>
    </location>
</feature>
<dbReference type="Gene3D" id="1.20.1730.10">
    <property type="entry name" value="Sodium/glucose cotransporter"/>
    <property type="match status" value="1"/>
</dbReference>
<keyword evidence="5 8" id="KW-1133">Transmembrane helix</keyword>
<dbReference type="OrthoDB" id="6132759at2759"/>
<feature type="transmembrane region" description="Helical" evidence="8">
    <location>
        <begin position="131"/>
        <end position="153"/>
    </location>
</feature>
<dbReference type="GeneID" id="36514717"/>
<dbReference type="PROSITE" id="PS50283">
    <property type="entry name" value="NA_SOLUT_SYMP_3"/>
    <property type="match status" value="1"/>
</dbReference>
<evidence type="ECO:0000256" key="7">
    <source>
        <dbReference type="RuleBase" id="RU362091"/>
    </source>
</evidence>
<dbReference type="EMBL" id="NDIQ01000001">
    <property type="protein sequence ID" value="PRT53348.1"/>
    <property type="molecule type" value="Genomic_DNA"/>
</dbReference>